<dbReference type="GO" id="GO:0000462">
    <property type="term" value="P:maturation of SSU-rRNA from tricistronic rRNA transcript (SSU-rRNA, 5.8S rRNA, LSU-rRNA)"/>
    <property type="evidence" value="ECO:0007669"/>
    <property type="project" value="TreeGrafter"/>
</dbReference>
<dbReference type="AlphaFoldDB" id="A0A6A7G7H8"/>
<evidence type="ECO:0000256" key="5">
    <source>
        <dbReference type="ARBA" id="ARBA00023242"/>
    </source>
</evidence>
<dbReference type="PANTHER" id="PTHR14085">
    <property type="entry name" value="WD-REPEAT PROTEIN BING4"/>
    <property type="match status" value="1"/>
</dbReference>
<dbReference type="InterPro" id="IPR040315">
    <property type="entry name" value="WDR46/Utp7"/>
</dbReference>
<feature type="domain" description="BING4 C-terminal" evidence="8">
    <location>
        <begin position="361"/>
        <end position="440"/>
    </location>
</feature>
<dbReference type="Pfam" id="PF08149">
    <property type="entry name" value="BING4CT"/>
    <property type="match status" value="1"/>
</dbReference>
<evidence type="ECO:0000256" key="2">
    <source>
        <dbReference type="ARBA" id="ARBA00022552"/>
    </source>
</evidence>
<evidence type="ECO:0000259" key="8">
    <source>
        <dbReference type="SMART" id="SM01033"/>
    </source>
</evidence>
<evidence type="ECO:0000256" key="3">
    <source>
        <dbReference type="ARBA" id="ARBA00022574"/>
    </source>
</evidence>
<evidence type="ECO:0000256" key="7">
    <source>
        <dbReference type="SAM" id="MobiDB-lite"/>
    </source>
</evidence>
<feature type="repeat" description="WD" evidence="6">
    <location>
        <begin position="280"/>
        <end position="321"/>
    </location>
</feature>
<name>A0A6A7G7H8_9CRUS</name>
<dbReference type="SUPFAM" id="SSF50978">
    <property type="entry name" value="WD40 repeat-like"/>
    <property type="match status" value="1"/>
</dbReference>
<keyword evidence="4" id="KW-0677">Repeat</keyword>
<dbReference type="FunFam" id="2.130.10.10:FF:000378">
    <property type="entry name" value="U3 small nucleolar RNA-associated protein 7"/>
    <property type="match status" value="1"/>
</dbReference>
<reference evidence="9" key="1">
    <citation type="submission" date="2017-11" db="EMBL/GenBank/DDBJ databases">
        <title>The sensing device of the deep-sea amphipod.</title>
        <authorList>
            <person name="Kobayashi H."/>
            <person name="Nagahama T."/>
            <person name="Arai W."/>
            <person name="Sasagawa Y."/>
            <person name="Umeda M."/>
            <person name="Hayashi T."/>
            <person name="Nikaido I."/>
            <person name="Watanabe H."/>
            <person name="Oguri K."/>
            <person name="Kitazato H."/>
            <person name="Fujioka K."/>
            <person name="Kido Y."/>
            <person name="Takami H."/>
        </authorList>
    </citation>
    <scope>NUCLEOTIDE SEQUENCE</scope>
    <source>
        <tissue evidence="9">Whole body</tissue>
    </source>
</reference>
<dbReference type="PROSITE" id="PS00678">
    <property type="entry name" value="WD_REPEATS_1"/>
    <property type="match status" value="1"/>
</dbReference>
<evidence type="ECO:0000256" key="1">
    <source>
        <dbReference type="ARBA" id="ARBA00004604"/>
    </source>
</evidence>
<dbReference type="SMART" id="SM01033">
    <property type="entry name" value="BING4CT"/>
    <property type="match status" value="1"/>
</dbReference>
<accession>A0A6A7G7H8</accession>
<dbReference type="PROSITE" id="PS50082">
    <property type="entry name" value="WD_REPEATS_2"/>
    <property type="match status" value="1"/>
</dbReference>
<sequence length="536" mass="61193">MVQHLDLSTVETVTVSSKRAPPPSRKRKRPLSQPTYKRGSRVSVKGIDDNKLKRCLKHQEKLIDKAQKSSKTNEILLPYDAGSLVADGQMEKTYKFTQRELKENVDLQTRNKVFDLDLPDFGPYAFAYTRNGRHLLLGGRKGHLSMLDWSSYNLLSEIYVQERIRDVVFLHNHTMFAAAQQKYVYIYDHNGIELHCLKKHIDVNRMTFLPYHYLLCTVGKAGFLKYLDTSTGEMVCEHRTRLGSCNVIAHNPYNAIVHLGHHGGTVTLWSPNMTTPVVKMLCHKGPIQALAVDSGGRYMVTTGGDGTMKVWDIRTFKKLHSYYTLKPATNLAISQRGLLAVGFGPHIQVWKDSFSQKQQSPYMSHILPGKIVSDLHFCPFEDVLGISHNKGFASIIIPGSAEPNFDTYEANPYESKSQRREQTVHSLLDKIQPTMISLDPNFIGDINRSSKALYEQDLKAIRNDKRNAQSTSRVKFKMRGRNTSSKRWRKKRANIIDAKTLRLREELARKQGKSVLRNEYKSIRGQKTSALDRFLK</sequence>
<keyword evidence="3 6" id="KW-0853">WD repeat</keyword>
<feature type="region of interest" description="Disordered" evidence="7">
    <location>
        <begin position="1"/>
        <end position="40"/>
    </location>
</feature>
<dbReference type="InterPro" id="IPR036322">
    <property type="entry name" value="WD40_repeat_dom_sf"/>
</dbReference>
<dbReference type="SMART" id="SM00320">
    <property type="entry name" value="WD40"/>
    <property type="match status" value="5"/>
</dbReference>
<dbReference type="InterPro" id="IPR015943">
    <property type="entry name" value="WD40/YVTN_repeat-like_dom_sf"/>
</dbReference>
<dbReference type="Gene3D" id="2.130.10.10">
    <property type="entry name" value="YVTN repeat-like/Quinoprotein amine dehydrogenase"/>
    <property type="match status" value="1"/>
</dbReference>
<comment type="subcellular location">
    <subcellularLocation>
        <location evidence="1">Nucleus</location>
        <location evidence="1">Nucleolus</location>
    </subcellularLocation>
</comment>
<dbReference type="GO" id="GO:0030686">
    <property type="term" value="C:90S preribosome"/>
    <property type="evidence" value="ECO:0007669"/>
    <property type="project" value="TreeGrafter"/>
</dbReference>
<proteinExistence type="evidence at transcript level"/>
<dbReference type="PANTHER" id="PTHR14085:SF3">
    <property type="entry name" value="WD REPEAT-CONTAINING PROTEIN 46"/>
    <property type="match status" value="1"/>
</dbReference>
<evidence type="ECO:0000313" key="9">
    <source>
        <dbReference type="EMBL" id="LAC27138.1"/>
    </source>
</evidence>
<dbReference type="InterPro" id="IPR001680">
    <property type="entry name" value="WD40_rpt"/>
</dbReference>
<organism evidence="9">
    <name type="scientific">Hirondellea gigas</name>
    <dbReference type="NCBI Taxonomy" id="1518452"/>
    <lineage>
        <taxon>Eukaryota</taxon>
        <taxon>Metazoa</taxon>
        <taxon>Ecdysozoa</taxon>
        <taxon>Arthropoda</taxon>
        <taxon>Crustacea</taxon>
        <taxon>Multicrustacea</taxon>
        <taxon>Malacostraca</taxon>
        <taxon>Eumalacostraca</taxon>
        <taxon>Peracarida</taxon>
        <taxon>Amphipoda</taxon>
        <taxon>Amphilochidea</taxon>
        <taxon>Lysianassida</taxon>
        <taxon>Lysianassidira</taxon>
        <taxon>Lysianassoidea</taxon>
        <taxon>Lysianassidae</taxon>
        <taxon>Hirondellea</taxon>
    </lineage>
</organism>
<dbReference type="EMBL" id="IACT01008026">
    <property type="protein sequence ID" value="LAC27138.1"/>
    <property type="molecule type" value="mRNA"/>
</dbReference>
<dbReference type="GO" id="GO:0032040">
    <property type="term" value="C:small-subunit processome"/>
    <property type="evidence" value="ECO:0007669"/>
    <property type="project" value="TreeGrafter"/>
</dbReference>
<dbReference type="PROSITE" id="PS50294">
    <property type="entry name" value="WD_REPEATS_REGION"/>
    <property type="match status" value="1"/>
</dbReference>
<dbReference type="InterPro" id="IPR019775">
    <property type="entry name" value="WD40_repeat_CS"/>
</dbReference>
<dbReference type="Pfam" id="PF00400">
    <property type="entry name" value="WD40"/>
    <property type="match status" value="1"/>
</dbReference>
<keyword evidence="2" id="KW-0698">rRNA processing</keyword>
<dbReference type="InterPro" id="IPR012952">
    <property type="entry name" value="BING4_C_dom"/>
</dbReference>
<evidence type="ECO:0000256" key="4">
    <source>
        <dbReference type="ARBA" id="ARBA00022737"/>
    </source>
</evidence>
<keyword evidence="5" id="KW-0539">Nucleus</keyword>
<evidence type="ECO:0000256" key="6">
    <source>
        <dbReference type="PROSITE-ProRule" id="PRU00221"/>
    </source>
</evidence>
<protein>
    <submittedName>
        <fullName evidence="9">BING4CT-domain-containing protein</fullName>
    </submittedName>
</protein>